<proteinExistence type="predicted"/>
<evidence type="ECO:0000313" key="3">
    <source>
        <dbReference type="Proteomes" id="UP001222325"/>
    </source>
</evidence>
<dbReference type="Proteomes" id="UP001222325">
    <property type="component" value="Unassembled WGS sequence"/>
</dbReference>
<dbReference type="EMBL" id="JARJCN010000012">
    <property type="protein sequence ID" value="KAJ7095750.1"/>
    <property type="molecule type" value="Genomic_DNA"/>
</dbReference>
<gene>
    <name evidence="2" type="ORF">B0H15DRAFT_69241</name>
</gene>
<dbReference type="PANTHER" id="PTHR12162">
    <property type="entry name" value="NIBRIN-RELATED"/>
    <property type="match status" value="1"/>
</dbReference>
<name>A0AAD6UE94_9AGAR</name>
<feature type="compositionally biased region" description="Low complexity" evidence="1">
    <location>
        <begin position="668"/>
        <end position="681"/>
    </location>
</feature>
<feature type="region of interest" description="Disordered" evidence="1">
    <location>
        <begin position="539"/>
        <end position="685"/>
    </location>
</feature>
<accession>A0AAD6UE94</accession>
<comment type="caution">
    <text evidence="2">The sequence shown here is derived from an EMBL/GenBank/DDBJ whole genome shotgun (WGS) entry which is preliminary data.</text>
</comment>
<dbReference type="GO" id="GO:0030870">
    <property type="term" value="C:Mre11 complex"/>
    <property type="evidence" value="ECO:0007669"/>
    <property type="project" value="InterPro"/>
</dbReference>
<organism evidence="2 3">
    <name type="scientific">Mycena belliarum</name>
    <dbReference type="NCBI Taxonomy" id="1033014"/>
    <lineage>
        <taxon>Eukaryota</taxon>
        <taxon>Fungi</taxon>
        <taxon>Dikarya</taxon>
        <taxon>Basidiomycota</taxon>
        <taxon>Agaricomycotina</taxon>
        <taxon>Agaricomycetes</taxon>
        <taxon>Agaricomycetidae</taxon>
        <taxon>Agaricales</taxon>
        <taxon>Marasmiineae</taxon>
        <taxon>Mycenaceae</taxon>
        <taxon>Mycena</taxon>
    </lineage>
</organism>
<feature type="region of interest" description="Disordered" evidence="1">
    <location>
        <begin position="760"/>
        <end position="780"/>
    </location>
</feature>
<dbReference type="GO" id="GO:0003684">
    <property type="term" value="F:damaged DNA binding"/>
    <property type="evidence" value="ECO:0007669"/>
    <property type="project" value="TreeGrafter"/>
</dbReference>
<dbReference type="GO" id="GO:0000724">
    <property type="term" value="P:double-strand break repair via homologous recombination"/>
    <property type="evidence" value="ECO:0007669"/>
    <property type="project" value="TreeGrafter"/>
</dbReference>
<keyword evidence="3" id="KW-1185">Reference proteome</keyword>
<dbReference type="AlphaFoldDB" id="A0AAD6UE94"/>
<feature type="compositionally biased region" description="Low complexity" evidence="1">
    <location>
        <begin position="547"/>
        <end position="565"/>
    </location>
</feature>
<feature type="region of interest" description="Disordered" evidence="1">
    <location>
        <begin position="355"/>
        <end position="436"/>
    </location>
</feature>
<feature type="region of interest" description="Disordered" evidence="1">
    <location>
        <begin position="804"/>
        <end position="945"/>
    </location>
</feature>
<dbReference type="InterPro" id="IPR040227">
    <property type="entry name" value="Nibrin-rel"/>
</dbReference>
<feature type="compositionally biased region" description="Basic and acidic residues" evidence="1">
    <location>
        <begin position="901"/>
        <end position="911"/>
    </location>
</feature>
<feature type="compositionally biased region" description="Polar residues" evidence="1">
    <location>
        <begin position="66"/>
        <end position="81"/>
    </location>
</feature>
<evidence type="ECO:0000256" key="1">
    <source>
        <dbReference type="SAM" id="MobiDB-lite"/>
    </source>
</evidence>
<dbReference type="GO" id="GO:0007095">
    <property type="term" value="P:mitotic G2 DNA damage checkpoint signaling"/>
    <property type="evidence" value="ECO:0007669"/>
    <property type="project" value="InterPro"/>
</dbReference>
<sequence length="974" mass="106138">MWTVTAPFDGTADEADELTDKKTKLLKTNKSYWLGRNGQPLVINSKKISRQHGLFVVGDFTEDNVTTPSTRPTLNYTPNKKSAQRKRADEHCEINPGSACELMDGDILVLAAHSHVEIRWVSVCCYQKAARGKSKASLALCASLGIHLTHIPDSSVNYHLTSTYAVTTLHALSLLWGSTFVKSDWLDEVIRLGNLPLNSDPTNGVSLEQNFKLPMTAKYRPTFGADVPPEHKTFNIWESNEGRMHMFHPYRFLCVGEGRREIDSDLRELLSHGGGKVEVFDVTDGTVKWTKALSRGRAKVTQKLVLIARQDACEAAVGKDIWRELVKEANIFGLQFFGPEDILEVVLKTDTSVLDPADIPADRGPTSTLTDFIPNTHPDEASLVPEPEEPEPEKPPQRKLTRRVSSRQASQEPKPVDDEAPPPRRHLTRRAQATGFPVITGLDDPSIILNNLPDTSTVAPLAPVDTSKPRSRLKRRVGVSVPVDPVQVLISNALMVGVEPETGEEPPLKKFKALFEASDPTLSGVESFVQESGAFDEDELISMANLGSQTQSQTQSGSKRSTRSGAGATALRAVQEEEEEESQMPADGSALGSKRKERSFDGDDVEMAGVEQVLGNASGSSVATGPAAKKRAVQTNAVERATSKPASLATGSSNPNDKGLAPTKPIGKKGAAVAAGAATGKPDTDRAFLKAIASTKRGKKTEDDFDRDFNKLKISKSDLRVDETDERPQWELLESFGDETNLRGNFMVIQDLDIFKTDKAPGSRKRATTNDPRWDGKPDFKKFKKQKNIVTAKKTIELIISEENDGGLGPAYWKGGNSPVRSQDDFGFTQKRATQVQGKPSRSKAKSQTMIIDSDEEAESVPKEKGKRSKPPSKAEPPKKRPARGASKVADTPAALFLDSDSDKAADDEPVRGGTLDEDDFDGGETLQSSAETGTRRSTRTVPATRKRKAAVIVDDDSDDGAVFGGFGKKRARR</sequence>
<feature type="region of interest" description="Disordered" evidence="1">
    <location>
        <begin position="66"/>
        <end position="88"/>
    </location>
</feature>
<dbReference type="PANTHER" id="PTHR12162:SF0">
    <property type="entry name" value="NIBRIN"/>
    <property type="match status" value="1"/>
</dbReference>
<feature type="compositionally biased region" description="Polar residues" evidence="1">
    <location>
        <begin position="831"/>
        <end position="851"/>
    </location>
</feature>
<reference evidence="2" key="1">
    <citation type="submission" date="2023-03" db="EMBL/GenBank/DDBJ databases">
        <title>Massive genome expansion in bonnet fungi (Mycena s.s.) driven by repeated elements and novel gene families across ecological guilds.</title>
        <authorList>
            <consortium name="Lawrence Berkeley National Laboratory"/>
            <person name="Harder C.B."/>
            <person name="Miyauchi S."/>
            <person name="Viragh M."/>
            <person name="Kuo A."/>
            <person name="Thoen E."/>
            <person name="Andreopoulos B."/>
            <person name="Lu D."/>
            <person name="Skrede I."/>
            <person name="Drula E."/>
            <person name="Henrissat B."/>
            <person name="Morin E."/>
            <person name="Kohler A."/>
            <person name="Barry K."/>
            <person name="LaButti K."/>
            <person name="Morin E."/>
            <person name="Salamov A."/>
            <person name="Lipzen A."/>
            <person name="Mereny Z."/>
            <person name="Hegedus B."/>
            <person name="Baldrian P."/>
            <person name="Stursova M."/>
            <person name="Weitz H."/>
            <person name="Taylor A."/>
            <person name="Grigoriev I.V."/>
            <person name="Nagy L.G."/>
            <person name="Martin F."/>
            <person name="Kauserud H."/>
        </authorList>
    </citation>
    <scope>NUCLEOTIDE SEQUENCE</scope>
    <source>
        <strain evidence="2">CBHHK173m</strain>
    </source>
</reference>
<protein>
    <submittedName>
        <fullName evidence="2">Proline-rich protein</fullName>
    </submittedName>
</protein>
<evidence type="ECO:0000313" key="2">
    <source>
        <dbReference type="EMBL" id="KAJ7095750.1"/>
    </source>
</evidence>